<evidence type="ECO:0000313" key="8">
    <source>
        <dbReference type="EMBL" id="KAB8078506.1"/>
    </source>
</evidence>
<sequence>MSSYKQNPEWQQRATQKRQECANKIPPEWRISEGLTALLQTPLAETKNNLIRENAVRRSGIMTERELQITEGYTVSELLSALADGSLTSTEVTVAYCKRAAIAQQLVCCLTETMFEEAQERARYLDQLRSQGQVVGPLHGLPVSIKDMFHYKGTEATIGMVAFMGEVSTGNSPLVDILLKLGAVIYVKTNVPQTMMALDSHNNVFGRTLNPWNTTLTPGGSSGGEGALVALRGSPLGVGTDVGGSIRVPALCCGTYGFRPSASRVPNGGTRTCTTSGMRFILSCAGPLAMDIEGLEVFCRSLLNIQPSLYDSSVIDVPWRKTTIKPRLRIGLVPEHPVFPLHPPVKRVLTEAIQLLKEQGHEIINVTSEECRVLELNEVAWNIFRLDQSALNHVMSAGEPVVPALRRIGAQIERLNQAHQSSLPDMSEMDRLGRLAALNTRRAELRDEYRVMWLRHDLDICLAPPAQNSAVAHDTFGPSPYTTFLNCLDYPACVIPFGQVNELDAMETFELGKSQIAPEYNHKQIAGAPCGIQLFTTTMRDEECLQMAKHIDRCLKEGGGNMVRA</sequence>
<dbReference type="InterPro" id="IPR023631">
    <property type="entry name" value="Amidase_dom"/>
</dbReference>
<keyword evidence="9" id="KW-1185">Reference proteome</keyword>
<feature type="binding site" evidence="6">
    <location>
        <position position="221"/>
    </location>
    <ligand>
        <name>substrate</name>
    </ligand>
</feature>
<dbReference type="Gene3D" id="3.90.1300.10">
    <property type="entry name" value="Amidase signature (AS) domain"/>
    <property type="match status" value="1"/>
</dbReference>
<comment type="similarity">
    <text evidence="2">Belongs to the amidase family.</text>
</comment>
<dbReference type="EC" id="3.5.1.4" evidence="3"/>
<evidence type="ECO:0000256" key="3">
    <source>
        <dbReference type="ARBA" id="ARBA00012922"/>
    </source>
</evidence>
<dbReference type="PANTHER" id="PTHR46072">
    <property type="entry name" value="AMIDASE-RELATED-RELATED"/>
    <property type="match status" value="1"/>
</dbReference>
<dbReference type="Pfam" id="PF01425">
    <property type="entry name" value="Amidase"/>
    <property type="match status" value="1"/>
</dbReference>
<dbReference type="InterPro" id="IPR036928">
    <property type="entry name" value="AS_sf"/>
</dbReference>
<protein>
    <recommendedName>
        <fullName evidence="3">amidase</fullName>
        <ecNumber evidence="3">3.5.1.4</ecNumber>
    </recommendedName>
</protein>
<name>A0A5N5XCV5_9EURO</name>
<dbReference type="GO" id="GO:0004040">
    <property type="term" value="F:amidase activity"/>
    <property type="evidence" value="ECO:0007669"/>
    <property type="project" value="UniProtKB-EC"/>
</dbReference>
<evidence type="ECO:0000313" key="9">
    <source>
        <dbReference type="Proteomes" id="UP000326565"/>
    </source>
</evidence>
<evidence type="ECO:0000256" key="1">
    <source>
        <dbReference type="ARBA" id="ARBA00001311"/>
    </source>
</evidence>
<feature type="active site" description="Acyl-ester intermediate" evidence="5">
    <location>
        <position position="245"/>
    </location>
</feature>
<dbReference type="Proteomes" id="UP000326565">
    <property type="component" value="Unassembled WGS sequence"/>
</dbReference>
<feature type="binding site" evidence="6">
    <location>
        <position position="195"/>
    </location>
    <ligand>
        <name>substrate</name>
    </ligand>
</feature>
<dbReference type="PIRSF" id="PIRSF001221">
    <property type="entry name" value="Amidase_fungi"/>
    <property type="match status" value="1"/>
</dbReference>
<gene>
    <name evidence="8" type="ORF">BDV29DRAFT_166095</name>
</gene>
<feature type="domain" description="Amidase" evidence="7">
    <location>
        <begin position="91"/>
        <end position="545"/>
    </location>
</feature>
<dbReference type="SUPFAM" id="SSF75304">
    <property type="entry name" value="Amidase signature (AS) enzymes"/>
    <property type="match status" value="1"/>
</dbReference>
<dbReference type="InterPro" id="IPR020556">
    <property type="entry name" value="Amidase_CS"/>
</dbReference>
<evidence type="ECO:0000256" key="4">
    <source>
        <dbReference type="ARBA" id="ARBA00022801"/>
    </source>
</evidence>
<comment type="catalytic activity">
    <reaction evidence="1">
        <text>a monocarboxylic acid amide + H2O = a monocarboxylate + NH4(+)</text>
        <dbReference type="Rhea" id="RHEA:12020"/>
        <dbReference type="ChEBI" id="CHEBI:15377"/>
        <dbReference type="ChEBI" id="CHEBI:28938"/>
        <dbReference type="ChEBI" id="CHEBI:35757"/>
        <dbReference type="ChEBI" id="CHEBI:83628"/>
        <dbReference type="EC" id="3.5.1.4"/>
    </reaction>
</comment>
<dbReference type="EMBL" id="ML732157">
    <property type="protein sequence ID" value="KAB8078506.1"/>
    <property type="molecule type" value="Genomic_DNA"/>
</dbReference>
<evidence type="ECO:0000256" key="6">
    <source>
        <dbReference type="PIRSR" id="PIRSR001221-2"/>
    </source>
</evidence>
<evidence type="ECO:0000259" key="7">
    <source>
        <dbReference type="Pfam" id="PF01425"/>
    </source>
</evidence>
<evidence type="ECO:0000256" key="5">
    <source>
        <dbReference type="PIRSR" id="PIRSR001221-1"/>
    </source>
</evidence>
<dbReference type="PROSITE" id="PS00571">
    <property type="entry name" value="AMIDASES"/>
    <property type="match status" value="1"/>
</dbReference>
<organism evidence="8 9">
    <name type="scientific">Aspergillus leporis</name>
    <dbReference type="NCBI Taxonomy" id="41062"/>
    <lineage>
        <taxon>Eukaryota</taxon>
        <taxon>Fungi</taxon>
        <taxon>Dikarya</taxon>
        <taxon>Ascomycota</taxon>
        <taxon>Pezizomycotina</taxon>
        <taxon>Eurotiomycetes</taxon>
        <taxon>Eurotiomycetidae</taxon>
        <taxon>Eurotiales</taxon>
        <taxon>Aspergillaceae</taxon>
        <taxon>Aspergillus</taxon>
        <taxon>Aspergillus subgen. Circumdati</taxon>
    </lineage>
</organism>
<feature type="active site" description="Charge relay system" evidence="5">
    <location>
        <position position="221"/>
    </location>
</feature>
<evidence type="ECO:0000256" key="2">
    <source>
        <dbReference type="ARBA" id="ARBA00009199"/>
    </source>
</evidence>
<accession>A0A5N5XCV5</accession>
<dbReference type="AlphaFoldDB" id="A0A5N5XCV5"/>
<reference evidence="8 9" key="1">
    <citation type="submission" date="2019-04" db="EMBL/GenBank/DDBJ databases">
        <title>Friends and foes A comparative genomics study of 23 Aspergillus species from section Flavi.</title>
        <authorList>
            <consortium name="DOE Joint Genome Institute"/>
            <person name="Kjaerbolling I."/>
            <person name="Vesth T."/>
            <person name="Frisvad J.C."/>
            <person name="Nybo J.L."/>
            <person name="Theobald S."/>
            <person name="Kildgaard S."/>
            <person name="Isbrandt T."/>
            <person name="Kuo A."/>
            <person name="Sato A."/>
            <person name="Lyhne E.K."/>
            <person name="Kogle M.E."/>
            <person name="Wiebenga A."/>
            <person name="Kun R.S."/>
            <person name="Lubbers R.J."/>
            <person name="Makela M.R."/>
            <person name="Barry K."/>
            <person name="Chovatia M."/>
            <person name="Clum A."/>
            <person name="Daum C."/>
            <person name="Haridas S."/>
            <person name="He G."/>
            <person name="LaButti K."/>
            <person name="Lipzen A."/>
            <person name="Mondo S."/>
            <person name="Riley R."/>
            <person name="Salamov A."/>
            <person name="Simmons B.A."/>
            <person name="Magnuson J.K."/>
            <person name="Henrissat B."/>
            <person name="Mortensen U.H."/>
            <person name="Larsen T.O."/>
            <person name="Devries R.P."/>
            <person name="Grigoriev I.V."/>
            <person name="Machida M."/>
            <person name="Baker S.E."/>
            <person name="Andersen M.R."/>
        </authorList>
    </citation>
    <scope>NUCLEOTIDE SEQUENCE [LARGE SCALE GENOMIC DNA]</scope>
    <source>
        <strain evidence="8 9">CBS 151.66</strain>
    </source>
</reference>
<keyword evidence="4" id="KW-0378">Hydrolase</keyword>
<proteinExistence type="inferred from homology"/>
<dbReference type="OrthoDB" id="6428749at2759"/>
<feature type="binding site" evidence="6">
    <location>
        <begin position="242"/>
        <end position="245"/>
    </location>
    <ligand>
        <name>substrate</name>
    </ligand>
</feature>
<feature type="active site" description="Charge relay system" evidence="5">
    <location>
        <position position="146"/>
    </location>
</feature>
<dbReference type="PANTHER" id="PTHR46072:SF3">
    <property type="entry name" value="AMIDASE"/>
    <property type="match status" value="1"/>
</dbReference>